<dbReference type="RefSeq" id="WP_267646043.1">
    <property type="nucleotide sequence ID" value="NZ_JANHGR010000001.1"/>
</dbReference>
<evidence type="ECO:0000256" key="5">
    <source>
        <dbReference type="ARBA" id="ARBA00023008"/>
    </source>
</evidence>
<evidence type="ECO:0000313" key="10">
    <source>
        <dbReference type="EMBL" id="MFD1566752.1"/>
    </source>
</evidence>
<dbReference type="Proteomes" id="UP001597139">
    <property type="component" value="Unassembled WGS sequence"/>
</dbReference>
<evidence type="ECO:0000256" key="4">
    <source>
        <dbReference type="ARBA" id="ARBA00022982"/>
    </source>
</evidence>
<evidence type="ECO:0000259" key="9">
    <source>
        <dbReference type="Pfam" id="PF00127"/>
    </source>
</evidence>
<keyword evidence="5" id="KW-0186">Copper</keyword>
<keyword evidence="6 8" id="KW-0472">Membrane</keyword>
<evidence type="ECO:0000256" key="2">
    <source>
        <dbReference type="ARBA" id="ARBA00022448"/>
    </source>
</evidence>
<dbReference type="Gene3D" id="2.60.40.420">
    <property type="entry name" value="Cupredoxins - blue copper proteins"/>
    <property type="match status" value="1"/>
</dbReference>
<organism evidence="10 11">
    <name type="scientific">Halolamina litorea</name>
    <dbReference type="NCBI Taxonomy" id="1515593"/>
    <lineage>
        <taxon>Archaea</taxon>
        <taxon>Methanobacteriati</taxon>
        <taxon>Methanobacteriota</taxon>
        <taxon>Stenosarchaea group</taxon>
        <taxon>Halobacteria</taxon>
        <taxon>Halobacteriales</taxon>
        <taxon>Haloferacaceae</taxon>
    </lineage>
</organism>
<feature type="transmembrane region" description="Helical" evidence="8">
    <location>
        <begin position="181"/>
        <end position="200"/>
    </location>
</feature>
<evidence type="ECO:0000256" key="7">
    <source>
        <dbReference type="SAM" id="MobiDB-lite"/>
    </source>
</evidence>
<keyword evidence="11" id="KW-1185">Reference proteome</keyword>
<evidence type="ECO:0000256" key="3">
    <source>
        <dbReference type="ARBA" id="ARBA00022723"/>
    </source>
</evidence>
<dbReference type="PANTHER" id="PTHR34192:SF10">
    <property type="entry name" value="PLASTOCYANIN MAJOR ISOFORM, CHLOROPLASTIC-RELATED"/>
    <property type="match status" value="1"/>
</dbReference>
<protein>
    <submittedName>
        <fullName evidence="10">Plastocyanin/azurin family copper-binding protein</fullName>
    </submittedName>
</protein>
<dbReference type="CDD" id="cd04220">
    <property type="entry name" value="Halocyanin"/>
    <property type="match status" value="1"/>
</dbReference>
<gene>
    <name evidence="10" type="ORF">ACFSAU_04540</name>
</gene>
<comment type="caution">
    <text evidence="10">The sequence shown here is derived from an EMBL/GenBank/DDBJ whole genome shotgun (WGS) entry which is preliminary data.</text>
</comment>
<name>A0ABD6BNQ9_9EURY</name>
<keyword evidence="3" id="KW-0479">Metal-binding</keyword>
<dbReference type="PANTHER" id="PTHR34192">
    <property type="entry name" value="PLASTOCYANIN MAJOR ISOFORM, CHLOROPLASTIC-RELATED"/>
    <property type="match status" value="1"/>
</dbReference>
<keyword evidence="8" id="KW-1133">Transmembrane helix</keyword>
<reference evidence="10 11" key="1">
    <citation type="journal article" date="2019" name="Int. J. Syst. Evol. Microbiol.">
        <title>The Global Catalogue of Microorganisms (GCM) 10K type strain sequencing project: providing services to taxonomists for standard genome sequencing and annotation.</title>
        <authorList>
            <consortium name="The Broad Institute Genomics Platform"/>
            <consortium name="The Broad Institute Genome Sequencing Center for Infectious Disease"/>
            <person name="Wu L."/>
            <person name="Ma J."/>
        </authorList>
    </citation>
    <scope>NUCLEOTIDE SEQUENCE [LARGE SCALE GENOMIC DNA]</scope>
    <source>
        <strain evidence="10 11">CGMCC 1.12859</strain>
    </source>
</reference>
<evidence type="ECO:0000313" key="11">
    <source>
        <dbReference type="Proteomes" id="UP001597139"/>
    </source>
</evidence>
<keyword evidence="4" id="KW-0249">Electron transport</keyword>
<feature type="region of interest" description="Disordered" evidence="7">
    <location>
        <begin position="22"/>
        <end position="51"/>
    </location>
</feature>
<dbReference type="InterPro" id="IPR006311">
    <property type="entry name" value="TAT_signal"/>
</dbReference>
<dbReference type="EMBL" id="JBHUCZ010000001">
    <property type="protein sequence ID" value="MFD1566752.1"/>
    <property type="molecule type" value="Genomic_DNA"/>
</dbReference>
<accession>A0ABD6BNQ9</accession>
<dbReference type="AlphaFoldDB" id="A0ABD6BNQ9"/>
<dbReference type="SUPFAM" id="SSF49503">
    <property type="entry name" value="Cupredoxins"/>
    <property type="match status" value="1"/>
</dbReference>
<comment type="subcellular location">
    <subcellularLocation>
        <location evidence="1">Membrane</location>
    </subcellularLocation>
</comment>
<dbReference type="GO" id="GO:0016020">
    <property type="term" value="C:membrane"/>
    <property type="evidence" value="ECO:0007669"/>
    <property type="project" value="UniProtKB-SubCell"/>
</dbReference>
<feature type="compositionally biased region" description="Low complexity" evidence="7">
    <location>
        <begin position="22"/>
        <end position="43"/>
    </location>
</feature>
<dbReference type="Pfam" id="PF00127">
    <property type="entry name" value="Copper-bind"/>
    <property type="match status" value="1"/>
</dbReference>
<dbReference type="GO" id="GO:0046872">
    <property type="term" value="F:metal ion binding"/>
    <property type="evidence" value="ECO:0007669"/>
    <property type="project" value="UniProtKB-KW"/>
</dbReference>
<feature type="domain" description="Blue (type 1) copper" evidence="9">
    <location>
        <begin position="58"/>
        <end position="157"/>
    </location>
</feature>
<keyword evidence="8" id="KW-0812">Transmembrane</keyword>
<proteinExistence type="predicted"/>
<evidence type="ECO:0000256" key="8">
    <source>
        <dbReference type="SAM" id="Phobius"/>
    </source>
</evidence>
<sequence length="213" mass="21634">MENDDALSRRSFIRAGTAGAAATTAVGTAAAQEGTTTGTATGTESGGGGGETHVVDMTDDLVFAPKEITIAPGDTVVWENVGSIGHSVTAYEDEIPEGAEFWASGGFDAEQPARDGYPEQGDIPGGESYEHTFEVEGEHGYFCIPHEQVGMVGTVIVSADAGGEGEGEAAGPAVPDSAKTLGVGATFAMAATLLIAFFFLKFGGDSPGHEAQE</sequence>
<keyword evidence="2" id="KW-0813">Transport</keyword>
<evidence type="ECO:0000256" key="6">
    <source>
        <dbReference type="ARBA" id="ARBA00023136"/>
    </source>
</evidence>
<dbReference type="PROSITE" id="PS51318">
    <property type="entry name" value="TAT"/>
    <property type="match status" value="1"/>
</dbReference>
<dbReference type="InterPro" id="IPR008972">
    <property type="entry name" value="Cupredoxin"/>
</dbReference>
<dbReference type="InterPro" id="IPR000923">
    <property type="entry name" value="BlueCu_1"/>
</dbReference>
<evidence type="ECO:0000256" key="1">
    <source>
        <dbReference type="ARBA" id="ARBA00004370"/>
    </source>
</evidence>